<protein>
    <submittedName>
        <fullName evidence="1">Uncharacterized protein</fullName>
    </submittedName>
</protein>
<reference evidence="1 2" key="1">
    <citation type="submission" date="2022-04" db="EMBL/GenBank/DDBJ databases">
        <title>Chromosome-level reference genomes for two strains of Caenorhabditis briggsae: an improved platform for comparative genomics.</title>
        <authorList>
            <person name="Stevens L."/>
            <person name="Andersen E."/>
        </authorList>
    </citation>
    <scope>NUCLEOTIDE SEQUENCE [LARGE SCALE GENOMIC DNA]</scope>
    <source>
        <strain evidence="1">VX34</strain>
        <tissue evidence="1">Whole-organism</tissue>
    </source>
</reference>
<name>A0AAE9FIV9_CAEBR</name>
<dbReference type="EMBL" id="CP092625">
    <property type="protein sequence ID" value="UMM43964.1"/>
    <property type="molecule type" value="Genomic_DNA"/>
</dbReference>
<evidence type="ECO:0000313" key="1">
    <source>
        <dbReference type="EMBL" id="UMM43964.1"/>
    </source>
</evidence>
<keyword evidence="2" id="KW-1185">Reference proteome</keyword>
<dbReference type="AlphaFoldDB" id="A0AAE9FIV9"/>
<gene>
    <name evidence="1" type="ORF">L5515_019256</name>
</gene>
<organism evidence="1 2">
    <name type="scientific">Caenorhabditis briggsae</name>
    <dbReference type="NCBI Taxonomy" id="6238"/>
    <lineage>
        <taxon>Eukaryota</taxon>
        <taxon>Metazoa</taxon>
        <taxon>Ecdysozoa</taxon>
        <taxon>Nematoda</taxon>
        <taxon>Chromadorea</taxon>
        <taxon>Rhabditida</taxon>
        <taxon>Rhabditina</taxon>
        <taxon>Rhabditomorpha</taxon>
        <taxon>Rhabditoidea</taxon>
        <taxon>Rhabditidae</taxon>
        <taxon>Peloderinae</taxon>
        <taxon>Caenorhabditis</taxon>
    </lineage>
</organism>
<accession>A0AAE9FIV9</accession>
<evidence type="ECO:0000313" key="2">
    <source>
        <dbReference type="Proteomes" id="UP000829354"/>
    </source>
</evidence>
<sequence>MTPLSLAPPLSAPTLFAPPIFEETLIFIATISIKVAIKEEVIDENEGNILPVTTKASSYVYNENNGPVPQSVKEASATHFFHRGHLSKREKITPVIQHSEDARQRRTMSPKSLIEEAVGPAALAKRVRRRLMLINQKDPMNEHHHVRSKWARVTRQIHNHRIHQYHADKEKEKRNVPELTLAETVENFLGTSRTVMQKYQKFNDEVVAVGVEYGESVKMLHFDIFILSIPRSNYFELVISGKQSPYSEKEFLLSNPALWIVQMEVKK</sequence>
<dbReference type="Proteomes" id="UP000829354">
    <property type="component" value="Chromosome X"/>
</dbReference>
<proteinExistence type="predicted"/>